<gene>
    <name evidence="2" type="ORF">K0M31_016635</name>
</gene>
<feature type="compositionally biased region" description="Acidic residues" evidence="1">
    <location>
        <begin position="8"/>
        <end position="24"/>
    </location>
</feature>
<evidence type="ECO:0000256" key="1">
    <source>
        <dbReference type="SAM" id="MobiDB-lite"/>
    </source>
</evidence>
<dbReference type="Proteomes" id="UP001177670">
    <property type="component" value="Unassembled WGS sequence"/>
</dbReference>
<dbReference type="AlphaFoldDB" id="A0AA40FEA9"/>
<name>A0AA40FEA9_9HYME</name>
<sequence>MEKGGGGSDDDDDGDGDGNGDGDGDGGGGDVCLERRTREERAWNTALGACARASSIFMCGTVTWGRIVDCGLRHAGVGE</sequence>
<evidence type="ECO:0000313" key="2">
    <source>
        <dbReference type="EMBL" id="KAK1117431.1"/>
    </source>
</evidence>
<reference evidence="2" key="1">
    <citation type="submission" date="2021-10" db="EMBL/GenBank/DDBJ databases">
        <title>Melipona bicolor Genome sequencing and assembly.</title>
        <authorList>
            <person name="Araujo N.S."/>
            <person name="Arias M.C."/>
        </authorList>
    </citation>
    <scope>NUCLEOTIDE SEQUENCE</scope>
    <source>
        <strain evidence="2">USP_2M_L1-L4_2017</strain>
        <tissue evidence="2">Whole body</tissue>
    </source>
</reference>
<evidence type="ECO:0000313" key="3">
    <source>
        <dbReference type="Proteomes" id="UP001177670"/>
    </source>
</evidence>
<keyword evidence="3" id="KW-1185">Reference proteome</keyword>
<proteinExistence type="predicted"/>
<protein>
    <submittedName>
        <fullName evidence="2">Uncharacterized protein</fullName>
    </submittedName>
</protein>
<comment type="caution">
    <text evidence="2">The sequence shown here is derived from an EMBL/GenBank/DDBJ whole genome shotgun (WGS) entry which is preliminary data.</text>
</comment>
<dbReference type="EMBL" id="JAHYIQ010000051">
    <property type="protein sequence ID" value="KAK1117431.1"/>
    <property type="molecule type" value="Genomic_DNA"/>
</dbReference>
<feature type="region of interest" description="Disordered" evidence="1">
    <location>
        <begin position="1"/>
        <end position="33"/>
    </location>
</feature>
<accession>A0AA40FEA9</accession>
<organism evidence="2 3">
    <name type="scientific">Melipona bicolor</name>
    <dbReference type="NCBI Taxonomy" id="60889"/>
    <lineage>
        <taxon>Eukaryota</taxon>
        <taxon>Metazoa</taxon>
        <taxon>Ecdysozoa</taxon>
        <taxon>Arthropoda</taxon>
        <taxon>Hexapoda</taxon>
        <taxon>Insecta</taxon>
        <taxon>Pterygota</taxon>
        <taxon>Neoptera</taxon>
        <taxon>Endopterygota</taxon>
        <taxon>Hymenoptera</taxon>
        <taxon>Apocrita</taxon>
        <taxon>Aculeata</taxon>
        <taxon>Apoidea</taxon>
        <taxon>Anthophila</taxon>
        <taxon>Apidae</taxon>
        <taxon>Melipona</taxon>
    </lineage>
</organism>